<dbReference type="InterPro" id="IPR015943">
    <property type="entry name" value="WD40/YVTN_repeat-like_dom_sf"/>
</dbReference>
<keyword evidence="1" id="KW-0175">Coiled coil</keyword>
<dbReference type="AlphaFoldDB" id="A0A6A4TEW1"/>
<dbReference type="PANTHER" id="PTHR44813">
    <property type="entry name" value="MITOGEN-ACTIVATED PROTEIN KINASE-BINDING PROTEIN 1"/>
    <property type="match status" value="1"/>
</dbReference>
<dbReference type="PROSITE" id="PS50888">
    <property type="entry name" value="BHLH"/>
    <property type="match status" value="1"/>
</dbReference>
<feature type="region of interest" description="Disordered" evidence="2">
    <location>
        <begin position="228"/>
        <end position="267"/>
    </location>
</feature>
<dbReference type="EMBL" id="VEVO01000003">
    <property type="protein sequence ID" value="KAF0043755.1"/>
    <property type="molecule type" value="Genomic_DNA"/>
</dbReference>
<evidence type="ECO:0000256" key="2">
    <source>
        <dbReference type="SAM" id="MobiDB-lite"/>
    </source>
</evidence>
<evidence type="ECO:0000259" key="3">
    <source>
        <dbReference type="PROSITE" id="PS50888"/>
    </source>
</evidence>
<dbReference type="InterPro" id="IPR055292">
    <property type="entry name" value="MABP1"/>
</dbReference>
<dbReference type="InterPro" id="IPR036638">
    <property type="entry name" value="HLH_DNA-bd_sf"/>
</dbReference>
<dbReference type="SMART" id="SM00320">
    <property type="entry name" value="WD40"/>
    <property type="match status" value="3"/>
</dbReference>
<dbReference type="Proteomes" id="UP000438429">
    <property type="component" value="Unassembled WGS sequence"/>
</dbReference>
<feature type="compositionally biased region" description="Polar residues" evidence="2">
    <location>
        <begin position="234"/>
        <end position="250"/>
    </location>
</feature>
<dbReference type="Pfam" id="PF00400">
    <property type="entry name" value="WD40"/>
    <property type="match status" value="3"/>
</dbReference>
<gene>
    <name evidence="4" type="ORF">F2P81_002913</name>
</gene>
<dbReference type="InterPro" id="IPR011598">
    <property type="entry name" value="bHLH_dom"/>
</dbReference>
<dbReference type="Gene3D" id="4.10.280.10">
    <property type="entry name" value="Helix-loop-helix DNA-binding domain"/>
    <property type="match status" value="1"/>
</dbReference>
<dbReference type="GO" id="GO:0043124">
    <property type="term" value="P:negative regulation of canonical NF-kappaB signal transduction"/>
    <property type="evidence" value="ECO:0007669"/>
    <property type="project" value="TreeGrafter"/>
</dbReference>
<dbReference type="SUPFAM" id="SSF50978">
    <property type="entry name" value="WD40 repeat-like"/>
    <property type="match status" value="1"/>
</dbReference>
<feature type="compositionally biased region" description="Polar residues" evidence="2">
    <location>
        <begin position="336"/>
        <end position="350"/>
    </location>
</feature>
<dbReference type="InterPro" id="IPR001680">
    <property type="entry name" value="WD40_rpt"/>
</dbReference>
<dbReference type="Gene3D" id="2.130.10.10">
    <property type="entry name" value="YVTN repeat-like/Quinoprotein amine dehydrogenase"/>
    <property type="match status" value="1"/>
</dbReference>
<dbReference type="Pfam" id="PF00010">
    <property type="entry name" value="HLH"/>
    <property type="match status" value="1"/>
</dbReference>
<dbReference type="GO" id="GO:0005737">
    <property type="term" value="C:cytoplasm"/>
    <property type="evidence" value="ECO:0007669"/>
    <property type="project" value="TreeGrafter"/>
</dbReference>
<dbReference type="GO" id="GO:0046983">
    <property type="term" value="F:protein dimerization activity"/>
    <property type="evidence" value="ECO:0007669"/>
    <property type="project" value="InterPro"/>
</dbReference>
<feature type="region of interest" description="Disordered" evidence="2">
    <location>
        <begin position="424"/>
        <end position="479"/>
    </location>
</feature>
<proteinExistence type="predicted"/>
<evidence type="ECO:0000313" key="4">
    <source>
        <dbReference type="EMBL" id="KAF0043755.1"/>
    </source>
</evidence>
<comment type="caution">
    <text evidence="4">The sequence shown here is derived from an EMBL/GenBank/DDBJ whole genome shotgun (WGS) entry which is preliminary data.</text>
</comment>
<name>A0A6A4TEW1_SCOMX</name>
<evidence type="ECO:0000256" key="1">
    <source>
        <dbReference type="SAM" id="Coils"/>
    </source>
</evidence>
<feature type="domain" description="BHLH" evidence="3">
    <location>
        <begin position="1"/>
        <end position="43"/>
    </location>
</feature>
<accession>A0A6A4TEW1</accession>
<dbReference type="GO" id="GO:0046330">
    <property type="term" value="P:positive regulation of JNK cascade"/>
    <property type="evidence" value="ECO:0007669"/>
    <property type="project" value="TreeGrafter"/>
</dbReference>
<protein>
    <recommendedName>
        <fullName evidence="3">BHLH domain-containing protein</fullName>
    </recommendedName>
</protein>
<dbReference type="SUPFAM" id="SSF47459">
    <property type="entry name" value="HLH, helix-loop-helix DNA-binding domain"/>
    <property type="match status" value="1"/>
</dbReference>
<feature type="coiled-coil region" evidence="1">
    <location>
        <begin position="33"/>
        <end position="60"/>
    </location>
</feature>
<dbReference type="PANTHER" id="PTHR44813:SF1">
    <property type="entry name" value="MITOGEN-ACTIVATED PROTEIN KINASE-BINDING PROTEIN 1"/>
    <property type="match status" value="1"/>
</dbReference>
<sequence length="682" mass="74379">MERKRRVKMLQLFKGLRREVGLREDKTPKIATLRKAVEVIQELRSTATVLKEKKRRLMKRRDHYLSTIAPPGVNTWSHDPLDRDATDDDIIIISSNLQQQIPQAPPTNALPTTTPVHTPVHTPVQQSQLALQVPPAESHNAPVVRDRPKTIPNILSRRKNPVPPSSLVLKTVAGESPSFRALVPADLLALVGAALPGQHVLTLSPLVPPGVSSVSLTNQQIHVTSMPCPPTDQAPPQTHPSAEFPCSSSPGPGMSAERGKEVRARGGGATQSLMSLLDEIVILNQQTTATPSLEIDHAVGGAEKRGHAHGRELGLDNTVTVETEEAGLQGQMEITQTDPQSGPANGNTKSGAPAPPPLLQMKTNDERDAAVRGFPPRCRCCFAPRSVRSSVVRQNDRKSGGVLRCGGEIRCGAAAEPRLVIRVSPEPEPGSLKRPARHGSALRRYDRSDNAGGAERDRERVPPLKRFSRAANDAMTAEGSGTIRSRIKNLLRKAITTLAFSPDGRFMVTGESGHMPAVRVWEVSERQQVSELQEHKYGVSCVAFSPNGKYIVSVGYQHDMMVNVWNWKKNVVVAANKVSSKVTAVSFSDDSAYFVTAGNRHVKFWYLDHAKTSKVNATVPLLGRSGLLGELRNNFFSDVACGRGRQASSTFCITSSGLLVEFNDRRLLDKWVELRVSQSAWC</sequence>
<feature type="compositionally biased region" description="Basic and acidic residues" evidence="2">
    <location>
        <begin position="443"/>
        <end position="462"/>
    </location>
</feature>
<organism evidence="4 5">
    <name type="scientific">Scophthalmus maximus</name>
    <name type="common">Turbot</name>
    <name type="synonym">Psetta maxima</name>
    <dbReference type="NCBI Taxonomy" id="52904"/>
    <lineage>
        <taxon>Eukaryota</taxon>
        <taxon>Metazoa</taxon>
        <taxon>Chordata</taxon>
        <taxon>Craniata</taxon>
        <taxon>Vertebrata</taxon>
        <taxon>Euteleostomi</taxon>
        <taxon>Actinopterygii</taxon>
        <taxon>Neopterygii</taxon>
        <taxon>Teleostei</taxon>
        <taxon>Neoteleostei</taxon>
        <taxon>Acanthomorphata</taxon>
        <taxon>Carangaria</taxon>
        <taxon>Pleuronectiformes</taxon>
        <taxon>Pleuronectoidei</taxon>
        <taxon>Scophthalmidae</taxon>
        <taxon>Scophthalmus</taxon>
    </lineage>
</organism>
<evidence type="ECO:0000313" key="5">
    <source>
        <dbReference type="Proteomes" id="UP000438429"/>
    </source>
</evidence>
<dbReference type="InterPro" id="IPR036322">
    <property type="entry name" value="WD40_repeat_dom_sf"/>
</dbReference>
<reference evidence="4 5" key="1">
    <citation type="submission" date="2019-06" db="EMBL/GenBank/DDBJ databases">
        <title>Draft genomes of female and male turbot (Scophthalmus maximus).</title>
        <authorList>
            <person name="Xu H."/>
            <person name="Xu X.-W."/>
            <person name="Shao C."/>
            <person name="Chen S."/>
        </authorList>
    </citation>
    <scope>NUCLEOTIDE SEQUENCE [LARGE SCALE GENOMIC DNA]</scope>
    <source>
        <strain evidence="4">Ysfricsl-2016a</strain>
        <tissue evidence="4">Blood</tissue>
    </source>
</reference>
<feature type="region of interest" description="Disordered" evidence="2">
    <location>
        <begin position="336"/>
        <end position="358"/>
    </location>
</feature>